<dbReference type="OrthoDB" id="239260at2"/>
<organism evidence="1 2">
    <name type="scientific">Caenimonas koreensis DSM 17982</name>
    <dbReference type="NCBI Taxonomy" id="1121255"/>
    <lineage>
        <taxon>Bacteria</taxon>
        <taxon>Pseudomonadati</taxon>
        <taxon>Pseudomonadota</taxon>
        <taxon>Betaproteobacteria</taxon>
        <taxon>Burkholderiales</taxon>
        <taxon>Comamonadaceae</taxon>
        <taxon>Caenimonas</taxon>
    </lineage>
</organism>
<comment type="caution">
    <text evidence="1">The sequence shown here is derived from an EMBL/GenBank/DDBJ whole genome shotgun (WGS) entry which is preliminary data.</text>
</comment>
<name>A0A844B829_9BURK</name>
<reference evidence="1 2" key="1">
    <citation type="submission" date="2019-11" db="EMBL/GenBank/DDBJ databases">
        <title>Caenimonas koreensis gen. nov., sp. nov., isolated from activated sludge.</title>
        <authorList>
            <person name="Seung H.R."/>
        </authorList>
    </citation>
    <scope>NUCLEOTIDE SEQUENCE [LARGE SCALE GENOMIC DNA]</scope>
    <source>
        <strain evidence="1 2">EMB320</strain>
    </source>
</reference>
<keyword evidence="2" id="KW-1185">Reference proteome</keyword>
<dbReference type="RefSeq" id="WP_153586624.1">
    <property type="nucleotide sequence ID" value="NZ_WJBU01000022.1"/>
</dbReference>
<protein>
    <submittedName>
        <fullName evidence="1">Uncharacterized protein</fullName>
    </submittedName>
</protein>
<evidence type="ECO:0000313" key="2">
    <source>
        <dbReference type="Proteomes" id="UP000487350"/>
    </source>
</evidence>
<dbReference type="AlphaFoldDB" id="A0A844B829"/>
<proteinExistence type="predicted"/>
<gene>
    <name evidence="1" type="ORF">GHT07_18720</name>
</gene>
<sequence>MEGLKDTEQLLTRLGRFEDAARVLEWRLQHESVSAQTIKDYQLLAIRWLQAQQFAKADAPLDIAVAMCAATSGDRERANRDAAIDKAATRLFLGNLAGAQEALAQADPGDATTAMVAAMISHSSGTAQTLDQELAALERLAGCSPVHLITLAAWHNAPGVALQVLGKYIGQEPPAAEPVSATEARSVIGALLSSPFILASPARAALEDSQAWQTLRERCGLVPGTEDIRVPFDVPDMRAHVAQVLQDMERQDLMPIAATLNPRVGGAFKSWAPFYPDRTAPAVHVGVQLEATGRQLLAAYFNRKYGCSITVLNTGDPMRVATELVGLIEQARSVRGDTRRALCFGDIHGASVVYIREGDEEAILLADSVPRVAAPPELHATHLPSALLKAITALPAPPEVYVQSQGLQSDSHSCFTFAMKAAVTLTRRTPEQFGEPREYLIAELIDELRRDFDPKVFSSSTPVRMLPVPSVPEIAKMFQGPADRQVGRAKPVRDSKGQPTVGNFITAHSAEIPVRRRLFQPRSAAPPTVHVADYTRQKGNAYAAIIDAESWNQAILAAAPAGRWNEDYQIEFTRELKQRIHAFTERAEGKHRARST</sequence>
<dbReference type="EMBL" id="WJBU01000022">
    <property type="protein sequence ID" value="MRD49313.1"/>
    <property type="molecule type" value="Genomic_DNA"/>
</dbReference>
<accession>A0A844B829</accession>
<evidence type="ECO:0000313" key="1">
    <source>
        <dbReference type="EMBL" id="MRD49313.1"/>
    </source>
</evidence>
<dbReference type="Proteomes" id="UP000487350">
    <property type="component" value="Unassembled WGS sequence"/>
</dbReference>